<dbReference type="EMBL" id="QJNS01000088">
    <property type="protein sequence ID" value="RYO88388.1"/>
    <property type="molecule type" value="Genomic_DNA"/>
</dbReference>
<evidence type="ECO:0000256" key="1">
    <source>
        <dbReference type="ARBA" id="ARBA00004123"/>
    </source>
</evidence>
<keyword evidence="9" id="KW-1185">Reference proteome</keyword>
<evidence type="ECO:0000256" key="4">
    <source>
        <dbReference type="ARBA" id="ARBA00022833"/>
    </source>
</evidence>
<feature type="compositionally biased region" description="Basic residues" evidence="6">
    <location>
        <begin position="170"/>
        <end position="181"/>
    </location>
</feature>
<evidence type="ECO:0000259" key="7">
    <source>
        <dbReference type="PROSITE" id="PS50064"/>
    </source>
</evidence>
<reference evidence="8 9" key="1">
    <citation type="submission" date="2018-06" db="EMBL/GenBank/DDBJ databases">
        <title>Complete Genomes of Monosporascus.</title>
        <authorList>
            <person name="Robinson A.J."/>
            <person name="Natvig D.O."/>
        </authorList>
    </citation>
    <scope>NUCLEOTIDE SEQUENCE [LARGE SCALE GENOMIC DNA]</scope>
    <source>
        <strain evidence="8 9">CBS 609.92</strain>
    </source>
</reference>
<evidence type="ECO:0000256" key="2">
    <source>
        <dbReference type="ARBA" id="ARBA00022723"/>
    </source>
</evidence>
<dbReference type="SUPFAM" id="SSF57716">
    <property type="entry name" value="Glucocorticoid receptor-like (DNA-binding domain)"/>
    <property type="match status" value="1"/>
</dbReference>
<feature type="compositionally biased region" description="Basic residues" evidence="6">
    <location>
        <begin position="300"/>
        <end position="309"/>
    </location>
</feature>
<keyword evidence="5" id="KW-0539">Nucleus</keyword>
<dbReference type="InterPro" id="IPR036957">
    <property type="entry name" value="Znf_PARP_sf"/>
</dbReference>
<protein>
    <recommendedName>
        <fullName evidence="7">PARP-type domain-containing protein</fullName>
    </recommendedName>
</protein>
<accession>A0ABY0HA81</accession>
<dbReference type="SMART" id="SM01336">
    <property type="entry name" value="zf-PARP"/>
    <property type="match status" value="1"/>
</dbReference>
<sequence>MSYRIELSKNNRAGCQDGVCKNAAAKIAKGELRLGAWVTMPGGEHGSWRWRHWGCVSGFTISNIQESIKNADGDYDWNMLDGYDELDDHPDVQEKIRRVVTQGHIDPEDFNGDPEFNKPGQKAIRGRAKKPKAKDDDAAEEDDAPKKKPAKRGRKKAAEDDDDEEEARPAKKKARDGRKSKSAVGDDDDEEVQPQLSKTKAKGGRKSKAAAEEDEDEPQGVAPVKKPRGRKAVKKAPAPSADDDDEVETEEEEADEPEYEPEPEPEPAPNAKGRRGRKSTKTAAVDEGDNDTAVDPAPTKSRRGRPKKA</sequence>
<keyword evidence="3" id="KW-0863">Zinc-finger</keyword>
<dbReference type="Pfam" id="PF00645">
    <property type="entry name" value="zf-PARP"/>
    <property type="match status" value="1"/>
</dbReference>
<organism evidence="8 9">
    <name type="scientific">Monosporascus cannonballus</name>
    <dbReference type="NCBI Taxonomy" id="155416"/>
    <lineage>
        <taxon>Eukaryota</taxon>
        <taxon>Fungi</taxon>
        <taxon>Dikarya</taxon>
        <taxon>Ascomycota</taxon>
        <taxon>Pezizomycotina</taxon>
        <taxon>Sordariomycetes</taxon>
        <taxon>Xylariomycetidae</taxon>
        <taxon>Xylariales</taxon>
        <taxon>Xylariales incertae sedis</taxon>
        <taxon>Monosporascus</taxon>
    </lineage>
</organism>
<name>A0ABY0HA81_9PEZI</name>
<proteinExistence type="predicted"/>
<evidence type="ECO:0000313" key="9">
    <source>
        <dbReference type="Proteomes" id="UP000294003"/>
    </source>
</evidence>
<keyword evidence="2" id="KW-0479">Metal-binding</keyword>
<dbReference type="InterPro" id="IPR001510">
    <property type="entry name" value="Znf_PARP"/>
</dbReference>
<evidence type="ECO:0000256" key="6">
    <source>
        <dbReference type="SAM" id="MobiDB-lite"/>
    </source>
</evidence>
<evidence type="ECO:0000256" key="5">
    <source>
        <dbReference type="ARBA" id="ARBA00023242"/>
    </source>
</evidence>
<gene>
    <name evidence="8" type="ORF">DL762_003774</name>
</gene>
<comment type="caution">
    <text evidence="8">The sequence shown here is derived from an EMBL/GenBank/DDBJ whole genome shotgun (WGS) entry which is preliminary data.</text>
</comment>
<dbReference type="Proteomes" id="UP000294003">
    <property type="component" value="Unassembled WGS sequence"/>
</dbReference>
<feature type="compositionally biased region" description="Acidic residues" evidence="6">
    <location>
        <begin position="241"/>
        <end position="265"/>
    </location>
</feature>
<dbReference type="Gene3D" id="3.30.1740.10">
    <property type="entry name" value="Zinc finger, PARP-type"/>
    <property type="match status" value="1"/>
</dbReference>
<feature type="region of interest" description="Disordered" evidence="6">
    <location>
        <begin position="104"/>
        <end position="309"/>
    </location>
</feature>
<evidence type="ECO:0000256" key="3">
    <source>
        <dbReference type="ARBA" id="ARBA00022771"/>
    </source>
</evidence>
<keyword evidence="4" id="KW-0862">Zinc</keyword>
<dbReference type="PROSITE" id="PS50064">
    <property type="entry name" value="ZF_PARP_2"/>
    <property type="match status" value="1"/>
</dbReference>
<evidence type="ECO:0000313" key="8">
    <source>
        <dbReference type="EMBL" id="RYO88388.1"/>
    </source>
</evidence>
<feature type="compositionally biased region" description="Basic residues" evidence="6">
    <location>
        <begin position="199"/>
        <end position="208"/>
    </location>
</feature>
<feature type="domain" description="PARP-type" evidence="7">
    <location>
        <begin position="3"/>
        <end position="86"/>
    </location>
</feature>
<feature type="compositionally biased region" description="Basic residues" evidence="6">
    <location>
        <begin position="225"/>
        <end position="234"/>
    </location>
</feature>
<comment type="subcellular location">
    <subcellularLocation>
        <location evidence="1">Nucleus</location>
    </subcellularLocation>
</comment>